<name>A0A3P5Z0N4_BRACM</name>
<evidence type="ECO:0000256" key="3">
    <source>
        <dbReference type="ARBA" id="ARBA00022604"/>
    </source>
</evidence>
<keyword evidence="3" id="KW-0341">Growth regulation</keyword>
<keyword evidence="2" id="KW-0217">Developmental protein</keyword>
<protein>
    <submittedName>
        <fullName evidence="4">Uncharacterized protein</fullName>
    </submittedName>
</protein>
<comment type="similarity">
    <text evidence="1">Belongs to the ARG7 family.</text>
</comment>
<evidence type="ECO:0000256" key="2">
    <source>
        <dbReference type="ARBA" id="ARBA00022473"/>
    </source>
</evidence>
<evidence type="ECO:0000313" key="5">
    <source>
        <dbReference type="EMBL" id="VDC69215.1"/>
    </source>
</evidence>
<dbReference type="GO" id="GO:0009733">
    <property type="term" value="P:response to auxin"/>
    <property type="evidence" value="ECO:0007669"/>
    <property type="project" value="InterPro"/>
</dbReference>
<gene>
    <name evidence="5" type="ORF">BRAA06T27755Z</name>
    <name evidence="4" type="ORF">BRAPAZ1V2_A06P56900.2</name>
</gene>
<dbReference type="Pfam" id="PF02519">
    <property type="entry name" value="Auxin_inducible"/>
    <property type="match status" value="1"/>
</dbReference>
<dbReference type="EMBL" id="LS974622">
    <property type="protein sequence ID" value="CAG7873450.1"/>
    <property type="molecule type" value="Genomic_DNA"/>
</dbReference>
<sequence>IAFLRSFLGGKQSMQSKSSSIPRGFMAVYVGENDDTKKRYVVPVSYLNQPLFQKLLSKSEEEFGYDHPMQMCLVHVARAGTGLTILCHESLFFIDTSQIR</sequence>
<dbReference type="Proteomes" id="UP000694005">
    <property type="component" value="Chromosome A06"/>
</dbReference>
<dbReference type="InterPro" id="IPR003676">
    <property type="entry name" value="SAUR_fam"/>
</dbReference>
<evidence type="ECO:0000313" key="4">
    <source>
        <dbReference type="EMBL" id="CAG7873450.1"/>
    </source>
</evidence>
<reference evidence="5" key="1">
    <citation type="submission" date="2018-11" db="EMBL/GenBank/DDBJ databases">
        <authorList>
            <consortium name="Genoscope - CEA"/>
            <person name="William W."/>
        </authorList>
    </citation>
    <scope>NUCLEOTIDE SEQUENCE</scope>
</reference>
<proteinExistence type="inferred from homology"/>
<feature type="non-terminal residue" evidence="5">
    <location>
        <position position="1"/>
    </location>
</feature>
<dbReference type="AlphaFoldDB" id="A0A3P5Z0N4"/>
<dbReference type="Gramene" id="A06p56900.2_BraZ1">
    <property type="protein sequence ID" value="A06p56900.2_BraZ1.CDS.1"/>
    <property type="gene ID" value="A06g56900.2_BraZ1"/>
</dbReference>
<dbReference type="EMBL" id="LR031569">
    <property type="protein sequence ID" value="VDC69215.1"/>
    <property type="molecule type" value="Genomic_DNA"/>
</dbReference>
<dbReference type="PANTHER" id="PTHR31929">
    <property type="entry name" value="SAUR-LIKE AUXIN-RESPONSIVE PROTEIN FAMILY-RELATED"/>
    <property type="match status" value="1"/>
</dbReference>
<evidence type="ECO:0000256" key="1">
    <source>
        <dbReference type="ARBA" id="ARBA00006974"/>
    </source>
</evidence>
<organism evidence="5">
    <name type="scientific">Brassica campestris</name>
    <name type="common">Field mustard</name>
    <dbReference type="NCBI Taxonomy" id="3711"/>
    <lineage>
        <taxon>Eukaryota</taxon>
        <taxon>Viridiplantae</taxon>
        <taxon>Streptophyta</taxon>
        <taxon>Embryophyta</taxon>
        <taxon>Tracheophyta</taxon>
        <taxon>Spermatophyta</taxon>
        <taxon>Magnoliopsida</taxon>
        <taxon>eudicotyledons</taxon>
        <taxon>Gunneridae</taxon>
        <taxon>Pentapetalae</taxon>
        <taxon>rosids</taxon>
        <taxon>malvids</taxon>
        <taxon>Brassicales</taxon>
        <taxon>Brassicaceae</taxon>
        <taxon>Brassiceae</taxon>
        <taxon>Brassica</taxon>
    </lineage>
</organism>
<accession>A0A3P5Z0N4</accession>